<feature type="domain" description="Lytic transglycosylase MltA" evidence="6">
    <location>
        <begin position="175"/>
        <end position="316"/>
    </location>
</feature>
<reference evidence="7 8" key="1">
    <citation type="journal article" date="2020" name="ISME J.">
        <title>Comparative genomics reveals insights into cyanobacterial evolution and habitat adaptation.</title>
        <authorList>
            <person name="Chen M.Y."/>
            <person name="Teng W.K."/>
            <person name="Zhao L."/>
            <person name="Hu C.X."/>
            <person name="Zhou Y.K."/>
            <person name="Han B.P."/>
            <person name="Song L.R."/>
            <person name="Shu W.S."/>
        </authorList>
    </citation>
    <scope>NUCLEOTIDE SEQUENCE [LARGE SCALE GENOMIC DNA]</scope>
    <source>
        <strain evidence="7 8">FACHB-252</strain>
    </source>
</reference>
<dbReference type="SUPFAM" id="SSF50685">
    <property type="entry name" value="Barwin-like endoglucanases"/>
    <property type="match status" value="1"/>
</dbReference>
<dbReference type="PANTHER" id="PTHR30124:SF0">
    <property type="entry name" value="MEMBRANE-BOUND LYTIC MUREIN TRANSGLYCOSYLASE A"/>
    <property type="match status" value="1"/>
</dbReference>
<dbReference type="InterPro" id="IPR005300">
    <property type="entry name" value="MltA_B"/>
</dbReference>
<dbReference type="Pfam" id="PF03562">
    <property type="entry name" value="MltA"/>
    <property type="match status" value="1"/>
</dbReference>
<comment type="caution">
    <text evidence="7">The sequence shown here is derived from an EMBL/GenBank/DDBJ whole genome shotgun (WGS) entry which is preliminary data.</text>
</comment>
<keyword evidence="3" id="KW-0456">Lyase</keyword>
<dbReference type="EC" id="4.2.2.n1" evidence="2"/>
<protein>
    <recommendedName>
        <fullName evidence="2">peptidoglycan lytic exotransglycosylase</fullName>
        <ecNumber evidence="2">4.2.2.n1</ecNumber>
    </recommendedName>
    <alternativeName>
        <fullName evidence="5">Murein hydrolase A</fullName>
    </alternativeName>
</protein>
<comment type="catalytic activity">
    <reaction evidence="1">
        <text>Exolytic cleavage of the (1-&gt;4)-beta-glycosidic linkage between N-acetylmuramic acid (MurNAc) and N-acetylglucosamine (GlcNAc) residues in peptidoglycan, from either the reducing or the non-reducing ends of the peptidoglycan chains, with concomitant formation of a 1,6-anhydrobond in the MurNAc residue.</text>
        <dbReference type="EC" id="4.2.2.n1"/>
    </reaction>
</comment>
<evidence type="ECO:0000313" key="7">
    <source>
        <dbReference type="EMBL" id="MBD2610097.1"/>
    </source>
</evidence>
<dbReference type="InterPro" id="IPR010611">
    <property type="entry name" value="3D_dom"/>
</dbReference>
<evidence type="ECO:0000256" key="3">
    <source>
        <dbReference type="ARBA" id="ARBA00023239"/>
    </source>
</evidence>
<dbReference type="PIRSF" id="PIRSF019422">
    <property type="entry name" value="MltA"/>
    <property type="match status" value="1"/>
</dbReference>
<accession>A0ABR8H2S0</accession>
<dbReference type="InterPro" id="IPR026044">
    <property type="entry name" value="MltA"/>
</dbReference>
<dbReference type="Proteomes" id="UP000606396">
    <property type="component" value="Unassembled WGS sequence"/>
</dbReference>
<proteinExistence type="predicted"/>
<evidence type="ECO:0000256" key="2">
    <source>
        <dbReference type="ARBA" id="ARBA00012587"/>
    </source>
</evidence>
<organism evidence="7 8">
    <name type="scientific">Nostoc punctiforme FACHB-252</name>
    <dbReference type="NCBI Taxonomy" id="1357509"/>
    <lineage>
        <taxon>Bacteria</taxon>
        <taxon>Bacillati</taxon>
        <taxon>Cyanobacteriota</taxon>
        <taxon>Cyanophyceae</taxon>
        <taxon>Nostocales</taxon>
        <taxon>Nostocaceae</taxon>
        <taxon>Nostoc</taxon>
    </lineage>
</organism>
<dbReference type="Gene3D" id="2.40.40.10">
    <property type="entry name" value="RlpA-like domain"/>
    <property type="match status" value="1"/>
</dbReference>
<keyword evidence="8" id="KW-1185">Reference proteome</keyword>
<dbReference type="CDD" id="cd14668">
    <property type="entry name" value="mlta_B"/>
    <property type="match status" value="1"/>
</dbReference>
<dbReference type="Gene3D" id="2.40.240.50">
    <property type="entry name" value="Barwin-like endoglucanases"/>
    <property type="match status" value="1"/>
</dbReference>
<dbReference type="RefSeq" id="WP_190948419.1">
    <property type="nucleotide sequence ID" value="NZ_JACJTC010000002.1"/>
</dbReference>
<dbReference type="SMART" id="SM00925">
    <property type="entry name" value="MltA"/>
    <property type="match status" value="1"/>
</dbReference>
<dbReference type="Pfam" id="PF06725">
    <property type="entry name" value="3D"/>
    <property type="match status" value="1"/>
</dbReference>
<evidence type="ECO:0000256" key="5">
    <source>
        <dbReference type="ARBA" id="ARBA00030918"/>
    </source>
</evidence>
<evidence type="ECO:0000256" key="4">
    <source>
        <dbReference type="ARBA" id="ARBA00023316"/>
    </source>
</evidence>
<keyword evidence="4" id="KW-0961">Cell wall biogenesis/degradation</keyword>
<dbReference type="InterPro" id="IPR036908">
    <property type="entry name" value="RlpA-like_sf"/>
</dbReference>
<dbReference type="EMBL" id="JACJTC010000002">
    <property type="protein sequence ID" value="MBD2610097.1"/>
    <property type="molecule type" value="Genomic_DNA"/>
</dbReference>
<evidence type="ECO:0000256" key="1">
    <source>
        <dbReference type="ARBA" id="ARBA00001420"/>
    </source>
</evidence>
<evidence type="ECO:0000313" key="8">
    <source>
        <dbReference type="Proteomes" id="UP000606396"/>
    </source>
</evidence>
<gene>
    <name evidence="7" type="ORF">H6G94_02215</name>
</gene>
<dbReference type="PANTHER" id="PTHR30124">
    <property type="entry name" value="MEMBRANE-BOUND LYTIC MUREIN TRANSGLYCOSYLASE A"/>
    <property type="match status" value="1"/>
</dbReference>
<evidence type="ECO:0000259" key="6">
    <source>
        <dbReference type="SMART" id="SM00925"/>
    </source>
</evidence>
<dbReference type="CDD" id="cd14485">
    <property type="entry name" value="mltA_like_LT_A"/>
    <property type="match status" value="1"/>
</dbReference>
<name>A0ABR8H2S0_NOSPU</name>
<sequence length="419" mass="46431">MRKTLALLSLSLGIAFVNPMLSGIAQVPNLQPLPIPTTPELPPLPAPSTPEVTPPLKPVAIGTDCTLRQSCLGWDDQIWGQTGKTGDRLALLASIDNSLRYLAKDEAIKAYQNYPIKEITLDRVRRSLLRFRQLIVSSKSPAQLQAAVRREFDFYQSVGNDGKGTVKFTAYYEPVYTASRVRTATYKYPLYRLPPDFNQWAKPHPKRIDLEGKDGLLGNKSQLSGLEILWFRDRLDAYMIHIQGSAQIKLTNGKTTSVGYAGGTDYPWTSIGKELAKDGKLPLEGLTMPRLISYFRQKPQELNNYLPRWERFIFFQETGGRPATGSIHVPVTAERSIATDKSLMPPGALALIYNSFPYPATGGKLERRTVSRFVLDQDTGSAIKGPGRVDYFMGSGKLAGDRAGITGGNGSLYYLLLKE</sequence>